<reference evidence="2" key="1">
    <citation type="submission" date="2018-02" db="EMBL/GenBank/DDBJ databases">
        <title>Rhizophora mucronata_Transcriptome.</title>
        <authorList>
            <person name="Meera S.P."/>
            <person name="Sreeshan A."/>
            <person name="Augustine A."/>
        </authorList>
    </citation>
    <scope>NUCLEOTIDE SEQUENCE</scope>
    <source>
        <tissue evidence="2">Leaf</tissue>
    </source>
</reference>
<name>A0A2P2Q690_RHIMU</name>
<organism evidence="2">
    <name type="scientific">Rhizophora mucronata</name>
    <name type="common">Asiatic mangrove</name>
    <dbReference type="NCBI Taxonomy" id="61149"/>
    <lineage>
        <taxon>Eukaryota</taxon>
        <taxon>Viridiplantae</taxon>
        <taxon>Streptophyta</taxon>
        <taxon>Embryophyta</taxon>
        <taxon>Tracheophyta</taxon>
        <taxon>Spermatophyta</taxon>
        <taxon>Magnoliopsida</taxon>
        <taxon>eudicotyledons</taxon>
        <taxon>Gunneridae</taxon>
        <taxon>Pentapetalae</taxon>
        <taxon>rosids</taxon>
        <taxon>fabids</taxon>
        <taxon>Malpighiales</taxon>
        <taxon>Rhizophoraceae</taxon>
        <taxon>Rhizophora</taxon>
    </lineage>
</organism>
<feature type="transmembrane region" description="Helical" evidence="1">
    <location>
        <begin position="28"/>
        <end position="50"/>
    </location>
</feature>
<keyword evidence="1" id="KW-1133">Transmembrane helix</keyword>
<sequence length="78" mass="8663">MLEMPCQTCQGIQLVILQMTSRSLIASLPQLACLIALHIVIAMPMITVILGSEEGIEHMGEAMEHHILLHLFRISLTE</sequence>
<dbReference type="EMBL" id="GGEC01082000">
    <property type="protein sequence ID" value="MBX62484.1"/>
    <property type="molecule type" value="Transcribed_RNA"/>
</dbReference>
<proteinExistence type="predicted"/>
<evidence type="ECO:0000256" key="1">
    <source>
        <dbReference type="SAM" id="Phobius"/>
    </source>
</evidence>
<keyword evidence="1" id="KW-0812">Transmembrane</keyword>
<protein>
    <submittedName>
        <fullName evidence="2">Uncharacterized protein</fullName>
    </submittedName>
</protein>
<accession>A0A2P2Q690</accession>
<evidence type="ECO:0000313" key="2">
    <source>
        <dbReference type="EMBL" id="MBX62484.1"/>
    </source>
</evidence>
<keyword evidence="1" id="KW-0472">Membrane</keyword>
<dbReference type="AlphaFoldDB" id="A0A2P2Q690"/>